<protein>
    <submittedName>
        <fullName evidence="2">Uncharacterized protein</fullName>
    </submittedName>
</protein>
<dbReference type="Proteomes" id="UP001176961">
    <property type="component" value="Unassembled WGS sequence"/>
</dbReference>
<name>A0AA36DTD7_CYLNA</name>
<comment type="caution">
    <text evidence="2">The sequence shown here is derived from an EMBL/GenBank/DDBJ whole genome shotgun (WGS) entry which is preliminary data.</text>
</comment>
<accession>A0AA36DTD7</accession>
<evidence type="ECO:0000313" key="2">
    <source>
        <dbReference type="EMBL" id="CAJ0591722.1"/>
    </source>
</evidence>
<dbReference type="EMBL" id="CATQJL010000001">
    <property type="protein sequence ID" value="CAJ0591722.1"/>
    <property type="molecule type" value="Genomic_DNA"/>
</dbReference>
<feature type="chain" id="PRO_5041402337" evidence="1">
    <location>
        <begin position="21"/>
        <end position="75"/>
    </location>
</feature>
<sequence>MRYFCMRIAVIFFVILGTIAKVSKKDTPTCLKYGGLNNEMHRVLQKHLIHHHFKVLLKKSCNYALRSKYFVGKKP</sequence>
<reference evidence="2" key="1">
    <citation type="submission" date="2023-07" db="EMBL/GenBank/DDBJ databases">
        <authorList>
            <consortium name="CYATHOMIX"/>
        </authorList>
    </citation>
    <scope>NUCLEOTIDE SEQUENCE</scope>
    <source>
        <strain evidence="2">N/A</strain>
    </source>
</reference>
<evidence type="ECO:0000313" key="3">
    <source>
        <dbReference type="Proteomes" id="UP001176961"/>
    </source>
</evidence>
<proteinExistence type="predicted"/>
<keyword evidence="1" id="KW-0732">Signal</keyword>
<evidence type="ECO:0000256" key="1">
    <source>
        <dbReference type="SAM" id="SignalP"/>
    </source>
</evidence>
<feature type="signal peptide" evidence="1">
    <location>
        <begin position="1"/>
        <end position="20"/>
    </location>
</feature>
<organism evidence="2 3">
    <name type="scientific">Cylicocyclus nassatus</name>
    <name type="common">Nematode worm</name>
    <dbReference type="NCBI Taxonomy" id="53992"/>
    <lineage>
        <taxon>Eukaryota</taxon>
        <taxon>Metazoa</taxon>
        <taxon>Ecdysozoa</taxon>
        <taxon>Nematoda</taxon>
        <taxon>Chromadorea</taxon>
        <taxon>Rhabditida</taxon>
        <taxon>Rhabditina</taxon>
        <taxon>Rhabditomorpha</taxon>
        <taxon>Strongyloidea</taxon>
        <taxon>Strongylidae</taxon>
        <taxon>Cylicocyclus</taxon>
    </lineage>
</organism>
<gene>
    <name evidence="2" type="ORF">CYNAS_LOCUS3705</name>
</gene>
<keyword evidence="3" id="KW-1185">Reference proteome</keyword>
<dbReference type="AlphaFoldDB" id="A0AA36DTD7"/>